<reference evidence="1 2" key="1">
    <citation type="journal article" date="2014" name="J. Biotechnol.">
        <title>Complete genome sequence of the actinobacterium Amycolatopsis japonica MG417-CF17(T) (=DSM 44213T) producing (S,S)-N,N'-ethylenediaminedisuccinic acid.</title>
        <authorList>
            <person name="Stegmann E."/>
            <person name="Albersmeier A."/>
            <person name="Spohn M."/>
            <person name="Gert H."/>
            <person name="Weber T."/>
            <person name="Wohlleben W."/>
            <person name="Kalinowski J."/>
            <person name="Ruckert C."/>
        </authorList>
    </citation>
    <scope>NUCLEOTIDE SEQUENCE [LARGE SCALE GENOMIC DNA]</scope>
    <source>
        <strain evidence="2">MG417-CF17 (DSM 44213)</strain>
    </source>
</reference>
<organism evidence="1 2">
    <name type="scientific">Amycolatopsis japonica</name>
    <dbReference type="NCBI Taxonomy" id="208439"/>
    <lineage>
        <taxon>Bacteria</taxon>
        <taxon>Bacillati</taxon>
        <taxon>Actinomycetota</taxon>
        <taxon>Actinomycetes</taxon>
        <taxon>Pseudonocardiales</taxon>
        <taxon>Pseudonocardiaceae</taxon>
        <taxon>Amycolatopsis</taxon>
        <taxon>Amycolatopsis japonica group</taxon>
    </lineage>
</organism>
<dbReference type="InterPro" id="IPR039452">
    <property type="entry name" value="DUF5403"/>
</dbReference>
<dbReference type="HOGENOM" id="CLU_2234715_0_0_11"/>
<protein>
    <submittedName>
        <fullName evidence="1">Uncharacterized protein</fullName>
    </submittedName>
</protein>
<dbReference type="Pfam" id="PF17395">
    <property type="entry name" value="DUF5403"/>
    <property type="match status" value="1"/>
</dbReference>
<dbReference type="eggNOG" id="ENOG5034AF4">
    <property type="taxonomic scope" value="Bacteria"/>
</dbReference>
<dbReference type="STRING" id="208439.AJAP_28125"/>
<sequence length="102" mass="11084">MAYVYSDRTVNRIVSRLEGVRAAVADAALEIAADAEARLAGHRETGRARIEVEQGRVDSYVYLVDEAALSIEFGHWVEGAYKPNVPTYVEGLYIISGAAGLI</sequence>
<evidence type="ECO:0000313" key="1">
    <source>
        <dbReference type="EMBL" id="AIG78463.1"/>
    </source>
</evidence>
<proteinExistence type="predicted"/>
<dbReference type="AlphaFoldDB" id="A0A075UZQ9"/>
<evidence type="ECO:0000313" key="2">
    <source>
        <dbReference type="Proteomes" id="UP000028492"/>
    </source>
</evidence>
<name>A0A075UZQ9_9PSEU</name>
<gene>
    <name evidence="1" type="ORF">AJAP_28125</name>
</gene>
<dbReference type="EMBL" id="CP008953">
    <property type="protein sequence ID" value="AIG78463.1"/>
    <property type="molecule type" value="Genomic_DNA"/>
</dbReference>
<dbReference type="RefSeq" id="WP_038516740.1">
    <property type="nucleotide sequence ID" value="NZ_CP008953.1"/>
</dbReference>
<dbReference type="Proteomes" id="UP000028492">
    <property type="component" value="Chromosome"/>
</dbReference>
<dbReference type="KEGG" id="aja:AJAP_28125"/>
<keyword evidence="2" id="KW-1185">Reference proteome</keyword>
<accession>A0A075UZQ9</accession>